<sequence>MKSNITVSVRIRPYLQNEGQISEQEIKCTDQKVQINQKVYKFDNVFPQDSTQDQVFEYVGQPILKDFYLGYSGTIFAYGQTASGKTFTLGQNGIIQNCIQHIFEQLTDSQQVNMSYYEIYNETFCDLLYQGSPQGRQQHNSQLILREADDVFVQNLNIISVNSLKQAQKLIFIGQNSRITATTQANERSSRSHAILTVYLTQFESNSKIVSKLNLVDLAGSERLKSSGVSGQQFKEMVGINSGLLALGNVISALNENKKHIPYRDSKLTRVLQDSLGGKSKCSMIACISPSVDSYDESLNTLVYASRARNIINKVVKKIEKINKPDAELIKIKEENLLLKDYIENMIFQRTEEVEQFEILKQDNLKLRQQLGYIGDDDYKQEMEYMTLSINRNIFQPYVDEEIQEIYNIIDNKIVNILQNNNYEISKCLANTQLKFLIVQALQRQKIDFSQLGDLVVYDGEAYNFISEEIQILINQIMLNDQKNSDNEDLFIQQCQQDNLQYMKYQINFDIAQKCVENTQLQVYLNLKNEGFDIEQDFNFIRNKITEQLEKIEVVDFEKSIIQEPHPEVIEVNGPSTFVTNLFSGKQLEYSRTSILDEDYTWSQVDGNSKQDDFEQDDFVVLTQTTNESVSDESSSDSLKQSTKMIKLLQEVTEKAEQMSLSQLKDYMHDRNQTGQQEPDLFNNFLVQDGNQKADNNQVYNINENDAIENTQPQKIILDRSESQSSLGVSKLDAKLQNLQHLFYDDSDTVKQQLKQLLVERGLVNKILKQETYQSVNSNFQQTPVNQLQQIRSQTDKRATGIQQFDDKETRRIPGSQRILKRKVLRSE</sequence>
<evidence type="ECO:0000313" key="9">
    <source>
        <dbReference type="EMBL" id="EST45124.1"/>
    </source>
</evidence>
<dbReference type="Proteomes" id="UP000018208">
    <property type="component" value="Unassembled WGS sequence"/>
</dbReference>
<accession>V6LWD6</accession>
<feature type="binding site" evidence="6">
    <location>
        <begin position="79"/>
        <end position="86"/>
    </location>
    <ligand>
        <name>ATP</name>
        <dbReference type="ChEBI" id="CHEBI:30616"/>
    </ligand>
</feature>
<evidence type="ECO:0000256" key="3">
    <source>
        <dbReference type="ARBA" id="ARBA00022741"/>
    </source>
</evidence>
<keyword evidence="2" id="KW-0963">Cytoplasm</keyword>
<dbReference type="InterPro" id="IPR036961">
    <property type="entry name" value="Kinesin_motor_dom_sf"/>
</dbReference>
<dbReference type="PROSITE" id="PS00411">
    <property type="entry name" value="KINESIN_MOTOR_1"/>
    <property type="match status" value="1"/>
</dbReference>
<evidence type="ECO:0000256" key="5">
    <source>
        <dbReference type="ARBA" id="ARBA00023054"/>
    </source>
</evidence>
<dbReference type="OrthoDB" id="3176171at2759"/>
<dbReference type="SMART" id="SM00129">
    <property type="entry name" value="KISc"/>
    <property type="match status" value="1"/>
</dbReference>
<dbReference type="PANTHER" id="PTHR47969:SF15">
    <property type="entry name" value="CHROMOSOME-ASSOCIATED KINESIN KIF4A-RELATED"/>
    <property type="match status" value="1"/>
</dbReference>
<dbReference type="GO" id="GO:0007018">
    <property type="term" value="P:microtubule-based movement"/>
    <property type="evidence" value="ECO:0007669"/>
    <property type="project" value="InterPro"/>
</dbReference>
<dbReference type="VEuPathDB" id="GiardiaDB:SS50377_25577"/>
<evidence type="ECO:0000256" key="4">
    <source>
        <dbReference type="ARBA" id="ARBA00022840"/>
    </source>
</evidence>
<dbReference type="GO" id="GO:0003777">
    <property type="term" value="F:microtubule motor activity"/>
    <property type="evidence" value="ECO:0007669"/>
    <property type="project" value="InterPro"/>
</dbReference>
<reference evidence="9 10" key="1">
    <citation type="journal article" date="2014" name="PLoS Genet.">
        <title>The Genome of Spironucleus salmonicida Highlights a Fish Pathogen Adapted to Fluctuating Environments.</title>
        <authorList>
            <person name="Xu F."/>
            <person name="Jerlstrom-Hultqvist J."/>
            <person name="Einarsson E."/>
            <person name="Astvaldsson A."/>
            <person name="Svard S.G."/>
            <person name="Andersson J.O."/>
        </authorList>
    </citation>
    <scope>NUCLEOTIDE SEQUENCE</scope>
    <source>
        <strain evidence="10">ATCC 50377</strain>
    </source>
</reference>
<protein>
    <recommendedName>
        <fullName evidence="7">Kinesin-like protein</fullName>
    </recommendedName>
</protein>
<evidence type="ECO:0000259" key="8">
    <source>
        <dbReference type="PROSITE" id="PS50067"/>
    </source>
</evidence>
<evidence type="ECO:0000256" key="6">
    <source>
        <dbReference type="PROSITE-ProRule" id="PRU00283"/>
    </source>
</evidence>
<dbReference type="InterPro" id="IPR001752">
    <property type="entry name" value="Kinesin_motor_dom"/>
</dbReference>
<keyword evidence="4 6" id="KW-0067">ATP-binding</keyword>
<comment type="subcellular location">
    <subcellularLocation>
        <location evidence="1">Cytoplasm</location>
    </subcellularLocation>
</comment>
<keyword evidence="6 7" id="KW-0505">Motor protein</keyword>
<reference evidence="10" key="2">
    <citation type="submission" date="2020-12" db="EMBL/GenBank/DDBJ databases">
        <title>New Spironucleus salmonicida genome in near-complete chromosomes.</title>
        <authorList>
            <person name="Xu F."/>
            <person name="Kurt Z."/>
            <person name="Jimenez-Gonzalez A."/>
            <person name="Astvaldsson A."/>
            <person name="Andersson J.O."/>
            <person name="Svard S.G."/>
        </authorList>
    </citation>
    <scope>NUCLEOTIDE SEQUENCE</scope>
    <source>
        <strain evidence="10">ATCC 50377</strain>
    </source>
</reference>
<evidence type="ECO:0000256" key="1">
    <source>
        <dbReference type="ARBA" id="ARBA00004496"/>
    </source>
</evidence>
<dbReference type="InterPro" id="IPR019821">
    <property type="entry name" value="Kinesin_motor_CS"/>
</dbReference>
<dbReference type="InterPro" id="IPR027640">
    <property type="entry name" value="Kinesin-like_fam"/>
</dbReference>
<dbReference type="InterPro" id="IPR027417">
    <property type="entry name" value="P-loop_NTPase"/>
</dbReference>
<keyword evidence="5" id="KW-0175">Coiled coil</keyword>
<dbReference type="EMBL" id="KI546101">
    <property type="protein sequence ID" value="EST45124.1"/>
    <property type="molecule type" value="Genomic_DNA"/>
</dbReference>
<dbReference type="GO" id="GO:0005875">
    <property type="term" value="C:microtubule associated complex"/>
    <property type="evidence" value="ECO:0007669"/>
    <property type="project" value="TreeGrafter"/>
</dbReference>
<evidence type="ECO:0000256" key="7">
    <source>
        <dbReference type="RuleBase" id="RU000394"/>
    </source>
</evidence>
<dbReference type="PROSITE" id="PS50067">
    <property type="entry name" value="KINESIN_MOTOR_2"/>
    <property type="match status" value="1"/>
</dbReference>
<evidence type="ECO:0000313" key="11">
    <source>
        <dbReference type="Proteomes" id="UP000018208"/>
    </source>
</evidence>
<dbReference type="GO" id="GO:0005524">
    <property type="term" value="F:ATP binding"/>
    <property type="evidence" value="ECO:0007669"/>
    <property type="project" value="UniProtKB-UniRule"/>
</dbReference>
<dbReference type="Pfam" id="PF00225">
    <property type="entry name" value="Kinesin"/>
    <property type="match status" value="1"/>
</dbReference>
<dbReference type="GO" id="GO:0007052">
    <property type="term" value="P:mitotic spindle organization"/>
    <property type="evidence" value="ECO:0007669"/>
    <property type="project" value="TreeGrafter"/>
</dbReference>
<dbReference type="Gene3D" id="3.40.850.10">
    <property type="entry name" value="Kinesin motor domain"/>
    <property type="match status" value="1"/>
</dbReference>
<dbReference type="AlphaFoldDB" id="V6LWD6"/>
<dbReference type="GO" id="GO:0005874">
    <property type="term" value="C:microtubule"/>
    <property type="evidence" value="ECO:0007669"/>
    <property type="project" value="UniProtKB-KW"/>
</dbReference>
<dbReference type="SUPFAM" id="SSF52540">
    <property type="entry name" value="P-loop containing nucleoside triphosphate hydrolases"/>
    <property type="match status" value="1"/>
</dbReference>
<dbReference type="EMBL" id="AUWU02000005">
    <property type="protein sequence ID" value="KAH0573457.1"/>
    <property type="molecule type" value="Genomic_DNA"/>
</dbReference>
<feature type="domain" description="Kinesin motor" evidence="8">
    <location>
        <begin position="4"/>
        <end position="311"/>
    </location>
</feature>
<name>V6LWD6_9EUKA</name>
<dbReference type="PANTHER" id="PTHR47969">
    <property type="entry name" value="CHROMOSOME-ASSOCIATED KINESIN KIF4A-RELATED"/>
    <property type="match status" value="1"/>
</dbReference>
<comment type="similarity">
    <text evidence="6 7">Belongs to the TRAFAC class myosin-kinesin ATPase superfamily. Kinesin family.</text>
</comment>
<proteinExistence type="inferred from homology"/>
<keyword evidence="3 6" id="KW-0547">Nucleotide-binding</keyword>
<organism evidence="9">
    <name type="scientific">Spironucleus salmonicida</name>
    <dbReference type="NCBI Taxonomy" id="348837"/>
    <lineage>
        <taxon>Eukaryota</taxon>
        <taxon>Metamonada</taxon>
        <taxon>Diplomonadida</taxon>
        <taxon>Hexamitidae</taxon>
        <taxon>Hexamitinae</taxon>
        <taxon>Spironucleus</taxon>
    </lineage>
</organism>
<dbReference type="PRINTS" id="PR00380">
    <property type="entry name" value="KINESINHEAVY"/>
</dbReference>
<keyword evidence="11" id="KW-1185">Reference proteome</keyword>
<dbReference type="GO" id="GO:0008017">
    <property type="term" value="F:microtubule binding"/>
    <property type="evidence" value="ECO:0007669"/>
    <property type="project" value="InterPro"/>
</dbReference>
<evidence type="ECO:0000313" key="10">
    <source>
        <dbReference type="EMBL" id="KAH0573457.1"/>
    </source>
</evidence>
<dbReference type="GO" id="GO:0051231">
    <property type="term" value="P:spindle elongation"/>
    <property type="evidence" value="ECO:0007669"/>
    <property type="project" value="TreeGrafter"/>
</dbReference>
<gene>
    <name evidence="9" type="ORF">SS50377_15145</name>
    <name evidence="10" type="ORF">SS50377_25577</name>
</gene>
<evidence type="ECO:0000256" key="2">
    <source>
        <dbReference type="ARBA" id="ARBA00022490"/>
    </source>
</evidence>
<keyword evidence="7" id="KW-0493">Microtubule</keyword>
<dbReference type="GO" id="GO:0005737">
    <property type="term" value="C:cytoplasm"/>
    <property type="evidence" value="ECO:0007669"/>
    <property type="project" value="UniProtKB-SubCell"/>
</dbReference>
<dbReference type="CDD" id="cd00106">
    <property type="entry name" value="KISc"/>
    <property type="match status" value="1"/>
</dbReference>